<keyword evidence="2" id="KW-1185">Reference proteome</keyword>
<evidence type="ECO:0000313" key="2">
    <source>
        <dbReference type="Proteomes" id="UP000499080"/>
    </source>
</evidence>
<accession>A0A4Y2QUJ6</accession>
<organism evidence="1 2">
    <name type="scientific">Araneus ventricosus</name>
    <name type="common">Orbweaver spider</name>
    <name type="synonym">Epeira ventricosa</name>
    <dbReference type="NCBI Taxonomy" id="182803"/>
    <lineage>
        <taxon>Eukaryota</taxon>
        <taxon>Metazoa</taxon>
        <taxon>Ecdysozoa</taxon>
        <taxon>Arthropoda</taxon>
        <taxon>Chelicerata</taxon>
        <taxon>Arachnida</taxon>
        <taxon>Araneae</taxon>
        <taxon>Araneomorphae</taxon>
        <taxon>Entelegynae</taxon>
        <taxon>Araneoidea</taxon>
        <taxon>Araneidae</taxon>
        <taxon>Araneus</taxon>
    </lineage>
</organism>
<dbReference type="AlphaFoldDB" id="A0A4Y2QUJ6"/>
<protein>
    <submittedName>
        <fullName evidence="1">Uncharacterized protein</fullName>
    </submittedName>
</protein>
<comment type="caution">
    <text evidence="1">The sequence shown here is derived from an EMBL/GenBank/DDBJ whole genome shotgun (WGS) entry which is preliminary data.</text>
</comment>
<gene>
    <name evidence="1" type="ORF">AVEN_129870_1</name>
</gene>
<evidence type="ECO:0000313" key="1">
    <source>
        <dbReference type="EMBL" id="GBN66819.1"/>
    </source>
</evidence>
<proteinExistence type="predicted"/>
<dbReference type="Proteomes" id="UP000499080">
    <property type="component" value="Unassembled WGS sequence"/>
</dbReference>
<reference evidence="1 2" key="1">
    <citation type="journal article" date="2019" name="Sci. Rep.">
        <title>Orb-weaving spider Araneus ventricosus genome elucidates the spidroin gene catalogue.</title>
        <authorList>
            <person name="Kono N."/>
            <person name="Nakamura H."/>
            <person name="Ohtoshi R."/>
            <person name="Moran D.A.P."/>
            <person name="Shinohara A."/>
            <person name="Yoshida Y."/>
            <person name="Fujiwara M."/>
            <person name="Mori M."/>
            <person name="Tomita M."/>
            <person name="Arakawa K."/>
        </authorList>
    </citation>
    <scope>NUCLEOTIDE SEQUENCE [LARGE SCALE GENOMIC DNA]</scope>
</reference>
<sequence>MVWSGALVNVQPYISLSLSFLIAPPRHSIFQPIHLGGSFTDTPRKPIHTGHSDPLVLLYLLRHPLSKRDPLPTCIYCSRTSTFIARQSEWISREDGYPNFRPHHANSHRFFALTTGFGAESLNVSNGALVNAQL</sequence>
<dbReference type="EMBL" id="BGPR01014818">
    <property type="protein sequence ID" value="GBN66819.1"/>
    <property type="molecule type" value="Genomic_DNA"/>
</dbReference>
<name>A0A4Y2QUJ6_ARAVE</name>